<evidence type="ECO:0000313" key="1">
    <source>
        <dbReference type="EMBL" id="KAK2951336.1"/>
    </source>
</evidence>
<dbReference type="Proteomes" id="UP001281761">
    <property type="component" value="Unassembled WGS sequence"/>
</dbReference>
<dbReference type="EMBL" id="JARBJD010000120">
    <property type="protein sequence ID" value="KAK2951336.1"/>
    <property type="molecule type" value="Genomic_DNA"/>
</dbReference>
<proteinExistence type="predicted"/>
<name>A0ABQ9XFU6_9EUKA</name>
<protein>
    <submittedName>
        <fullName evidence="1">Uncharacterized protein</fullName>
    </submittedName>
</protein>
<comment type="caution">
    <text evidence="1">The sequence shown here is derived from an EMBL/GenBank/DDBJ whole genome shotgun (WGS) entry which is preliminary data.</text>
</comment>
<gene>
    <name evidence="1" type="ORF">BLNAU_13715</name>
</gene>
<sequence>MTLEDNPHTFHVLDQFVSMLPRLNILQETQTLLVQLFLIRPIRQHAKRAVHEEREDILRIRQTGNG</sequence>
<accession>A0ABQ9XFU6</accession>
<evidence type="ECO:0000313" key="2">
    <source>
        <dbReference type="Proteomes" id="UP001281761"/>
    </source>
</evidence>
<reference evidence="1 2" key="1">
    <citation type="journal article" date="2022" name="bioRxiv">
        <title>Genomics of Preaxostyla Flagellates Illuminates Evolutionary Transitions and the Path Towards Mitochondrial Loss.</title>
        <authorList>
            <person name="Novak L.V.F."/>
            <person name="Treitli S.C."/>
            <person name="Pyrih J."/>
            <person name="Halakuc P."/>
            <person name="Pipaliya S.V."/>
            <person name="Vacek V."/>
            <person name="Brzon O."/>
            <person name="Soukal P."/>
            <person name="Eme L."/>
            <person name="Dacks J.B."/>
            <person name="Karnkowska A."/>
            <person name="Elias M."/>
            <person name="Hampl V."/>
        </authorList>
    </citation>
    <scope>NUCLEOTIDE SEQUENCE [LARGE SCALE GENOMIC DNA]</scope>
    <source>
        <strain evidence="1">NAU3</strain>
        <tissue evidence="1">Gut</tissue>
    </source>
</reference>
<keyword evidence="2" id="KW-1185">Reference proteome</keyword>
<organism evidence="1 2">
    <name type="scientific">Blattamonas nauphoetae</name>
    <dbReference type="NCBI Taxonomy" id="2049346"/>
    <lineage>
        <taxon>Eukaryota</taxon>
        <taxon>Metamonada</taxon>
        <taxon>Preaxostyla</taxon>
        <taxon>Oxymonadida</taxon>
        <taxon>Blattamonas</taxon>
    </lineage>
</organism>